<accession>A0A7V7QI41</accession>
<evidence type="ECO:0000313" key="1">
    <source>
        <dbReference type="EMBL" id="KAB1435822.1"/>
    </source>
</evidence>
<proteinExistence type="predicted"/>
<sequence>MDNKTMIDDIVALLDNSVSKGVGHLNISTIESENETKTVEQLGCLDCAKGDLACSIPTLHEGLDEEKDAD</sequence>
<evidence type="ECO:0000313" key="2">
    <source>
        <dbReference type="Proteomes" id="UP000461768"/>
    </source>
</evidence>
<keyword evidence="2" id="KW-1185">Reference proteome</keyword>
<dbReference type="Proteomes" id="UP000461768">
    <property type="component" value="Unassembled WGS sequence"/>
</dbReference>
<name>A0A7V7QI41_9FIRM</name>
<gene>
    <name evidence="1" type="ORF">F7O84_15710</name>
</gene>
<protein>
    <submittedName>
        <fullName evidence="1">Uncharacterized protein</fullName>
    </submittedName>
</protein>
<reference evidence="1 2" key="2">
    <citation type="submission" date="2020-02" db="EMBL/GenBank/DDBJ databases">
        <title>Candidatus Galacturonibacter soehngenii shows hetero-acetogenic catabolism of galacturonic acid but lacks a canonical carbon monoxide dehydrogenase/acetyl-CoA synthase complex.</title>
        <authorList>
            <person name="Diender M."/>
            <person name="Stouten G.R."/>
            <person name="Petersen J.F."/>
            <person name="Nielsen P.H."/>
            <person name="Dueholm M.S."/>
            <person name="Pronk J.T."/>
            <person name="Van Loosdrecht M.C.M."/>
        </authorList>
    </citation>
    <scope>NUCLEOTIDE SEQUENCE [LARGE SCALE GENOMIC DNA]</scope>
    <source>
        <strain evidence="1">GalUA</strain>
    </source>
</reference>
<dbReference type="RefSeq" id="WP_151147412.1">
    <property type="nucleotide sequence ID" value="NZ_WAGX01000007.1"/>
</dbReference>
<organism evidence="1 2">
    <name type="scientific">Candidatus Galacturonatibacter soehngenii</name>
    <dbReference type="NCBI Taxonomy" id="2307010"/>
    <lineage>
        <taxon>Bacteria</taxon>
        <taxon>Bacillati</taxon>
        <taxon>Bacillota</taxon>
        <taxon>Clostridia</taxon>
        <taxon>Lachnospirales</taxon>
        <taxon>Lachnospiraceae</taxon>
        <taxon>Candidatus Galacturonatibacter</taxon>
    </lineage>
</organism>
<dbReference type="AlphaFoldDB" id="A0A7V7QI41"/>
<dbReference type="OrthoDB" id="1647877at2"/>
<dbReference type="EMBL" id="WAGX01000007">
    <property type="protein sequence ID" value="KAB1435822.1"/>
    <property type="molecule type" value="Genomic_DNA"/>
</dbReference>
<comment type="caution">
    <text evidence="1">The sequence shown here is derived from an EMBL/GenBank/DDBJ whole genome shotgun (WGS) entry which is preliminary data.</text>
</comment>
<reference evidence="1 2" key="1">
    <citation type="submission" date="2019-09" db="EMBL/GenBank/DDBJ databases">
        <authorList>
            <person name="Valk L.C."/>
        </authorList>
    </citation>
    <scope>NUCLEOTIDE SEQUENCE [LARGE SCALE GENOMIC DNA]</scope>
    <source>
        <strain evidence="1">GalUA</strain>
    </source>
</reference>